<proteinExistence type="predicted"/>
<protein>
    <submittedName>
        <fullName evidence="1">Uncharacterized protein</fullName>
    </submittedName>
</protein>
<name>A0ABR1Q5I1_9PEZI</name>
<reference evidence="1 2" key="1">
    <citation type="submission" date="2023-01" db="EMBL/GenBank/DDBJ databases">
        <title>Analysis of 21 Apiospora genomes using comparative genomics revels a genus with tremendous synthesis potential of carbohydrate active enzymes and secondary metabolites.</title>
        <authorList>
            <person name="Sorensen T."/>
        </authorList>
    </citation>
    <scope>NUCLEOTIDE SEQUENCE [LARGE SCALE GENOMIC DNA]</scope>
    <source>
        <strain evidence="1 2">CBS 24483</strain>
    </source>
</reference>
<comment type="caution">
    <text evidence="1">The sequence shown here is derived from an EMBL/GenBank/DDBJ whole genome shotgun (WGS) entry which is preliminary data.</text>
</comment>
<sequence>MGGHAAPSPMAGISQGPLIAGTGAAAHPLLGQDLPIALVARGGANSIQGSDSSETLDLGTMTGGMGSAYKPRRHLARTHTPDFQFDFLHEPPSRILLASAG</sequence>
<dbReference type="EMBL" id="JAQQWE010000007">
    <property type="protein sequence ID" value="KAK7947081.1"/>
    <property type="molecule type" value="Genomic_DNA"/>
</dbReference>
<accession>A0ABR1Q5I1</accession>
<evidence type="ECO:0000313" key="1">
    <source>
        <dbReference type="EMBL" id="KAK7947081.1"/>
    </source>
</evidence>
<evidence type="ECO:0000313" key="2">
    <source>
        <dbReference type="Proteomes" id="UP001391051"/>
    </source>
</evidence>
<dbReference type="RefSeq" id="XP_066697115.1">
    <property type="nucleotide sequence ID" value="XM_066847624.1"/>
</dbReference>
<dbReference type="GeneID" id="92080686"/>
<keyword evidence="2" id="KW-1185">Reference proteome</keyword>
<dbReference type="Proteomes" id="UP001391051">
    <property type="component" value="Unassembled WGS sequence"/>
</dbReference>
<organism evidence="1 2">
    <name type="scientific">Apiospora aurea</name>
    <dbReference type="NCBI Taxonomy" id="335848"/>
    <lineage>
        <taxon>Eukaryota</taxon>
        <taxon>Fungi</taxon>
        <taxon>Dikarya</taxon>
        <taxon>Ascomycota</taxon>
        <taxon>Pezizomycotina</taxon>
        <taxon>Sordariomycetes</taxon>
        <taxon>Xylariomycetidae</taxon>
        <taxon>Amphisphaeriales</taxon>
        <taxon>Apiosporaceae</taxon>
        <taxon>Apiospora</taxon>
    </lineage>
</organism>
<gene>
    <name evidence="1" type="ORF">PG986_011402</name>
</gene>